<feature type="compositionally biased region" description="Basic and acidic residues" evidence="1">
    <location>
        <begin position="785"/>
        <end position="795"/>
    </location>
</feature>
<feature type="compositionally biased region" description="Basic and acidic residues" evidence="1">
    <location>
        <begin position="390"/>
        <end position="447"/>
    </location>
</feature>
<dbReference type="AlphaFoldDB" id="A0A6A6UUD9"/>
<evidence type="ECO:0000313" key="2">
    <source>
        <dbReference type="EMBL" id="KAF2675057.1"/>
    </source>
</evidence>
<sequence length="795" mass="89648">MPSLGALKCEILLPGSIPLSEHGLKYDDSAVIVYIPTPVYSVPFSIRLWATAPIVSGLTANVYIDGTYQASHTWLPHQEDLDVTFDGSEERSKSKANSTVVKRPWRFEKLQVVNKAASTDEADEARWCGVGCIEVIILRASAKQDPRNAQRWTTGPRSLPTDNMSDREIAELASKAMKRKVRPVTGLDGANDYTDDEGYIRGARRRTRRRVEEEQVRQRDQDRGVPPGYNPNQAWYPPPPPPPLATWYIPPNTHQAPMVPPEPVPTQPTQPQFPGYQYPYVPPPIYPSYMGYPPAFQPQPQPNAGQQTRQEKPKKKEKKKVAVIHDSDSESDSDAKTAKGEYVKVDEIKELIRNLDNNKKSHKKDKDEDKDAILAALLAKLGTDHKKKIERQMEKTKSKKDELDKILDLLKEKQKEKGGKEDRNKHDKADKPKKEKTDKSKRRSKDDDGYAFKLARFFGYNETATTTSSAESSDSEPNEDITDALARLLGTASDKNKKKKKHRKSKSKTSSKKSSSKKAETVKSFKAVSLQDAFANNNNFQAFNGNNSNKSSSKKNDPWATNDNDNNNGSWGNDDKKDSDKDKTEDNTWENDNNNNNDNASEHKSETKGTSTKTSDQNVGKHRLYRSYWEDRETRKIDSSRQLQQQWAPQYGVPKGKVAASVLQQVSVGPPSKPVHKMKVKNPKCIDSFDKPYAIFRFHYRDPKVLKEKYKFKIKKLTPEEHKQMLSALPHDMLVEIAVAGVPKKNDDDGENEAENENATAGADDNWPSADNSNDNKGGNDDWPESVKPKADSSW</sequence>
<dbReference type="PANTHER" id="PTHR22684">
    <property type="entry name" value="NULP1-RELATED"/>
    <property type="match status" value="1"/>
</dbReference>
<dbReference type="EMBL" id="MU004230">
    <property type="protein sequence ID" value="KAF2675057.1"/>
    <property type="molecule type" value="Genomic_DNA"/>
</dbReference>
<feature type="region of interest" description="Disordered" evidence="1">
    <location>
        <begin position="740"/>
        <end position="795"/>
    </location>
</feature>
<feature type="region of interest" description="Disordered" evidence="1">
    <location>
        <begin position="144"/>
        <end position="163"/>
    </location>
</feature>
<feature type="compositionally biased region" description="Acidic residues" evidence="1">
    <location>
        <begin position="473"/>
        <end position="482"/>
    </location>
</feature>
<protein>
    <submittedName>
        <fullName evidence="2">Uncharacterized protein</fullName>
    </submittedName>
</protein>
<reference evidence="2" key="1">
    <citation type="journal article" date="2020" name="Stud. Mycol.">
        <title>101 Dothideomycetes genomes: a test case for predicting lifestyles and emergence of pathogens.</title>
        <authorList>
            <person name="Haridas S."/>
            <person name="Albert R."/>
            <person name="Binder M."/>
            <person name="Bloem J."/>
            <person name="Labutti K."/>
            <person name="Salamov A."/>
            <person name="Andreopoulos B."/>
            <person name="Baker S."/>
            <person name="Barry K."/>
            <person name="Bills G."/>
            <person name="Bluhm B."/>
            <person name="Cannon C."/>
            <person name="Castanera R."/>
            <person name="Culley D."/>
            <person name="Daum C."/>
            <person name="Ezra D."/>
            <person name="Gonzalez J."/>
            <person name="Henrissat B."/>
            <person name="Kuo A."/>
            <person name="Liang C."/>
            <person name="Lipzen A."/>
            <person name="Lutzoni F."/>
            <person name="Magnuson J."/>
            <person name="Mondo S."/>
            <person name="Nolan M."/>
            <person name="Ohm R."/>
            <person name="Pangilinan J."/>
            <person name="Park H.-J."/>
            <person name="Ramirez L."/>
            <person name="Alfaro M."/>
            <person name="Sun H."/>
            <person name="Tritt A."/>
            <person name="Yoshinaga Y."/>
            <person name="Zwiers L.-H."/>
            <person name="Turgeon B."/>
            <person name="Goodwin S."/>
            <person name="Spatafora J."/>
            <person name="Crous P."/>
            <person name="Grigoriev I."/>
        </authorList>
    </citation>
    <scope>NUCLEOTIDE SEQUENCE</scope>
    <source>
        <strain evidence="2">CBS 115976</strain>
    </source>
</reference>
<name>A0A6A6UUD9_9PEZI</name>
<dbReference type="InterPro" id="IPR006994">
    <property type="entry name" value="TCF25/Rqc1"/>
</dbReference>
<feature type="region of interest" description="Disordered" evidence="1">
    <location>
        <begin position="186"/>
        <end position="241"/>
    </location>
</feature>
<dbReference type="GO" id="GO:1990116">
    <property type="term" value="P:ribosome-associated ubiquitin-dependent protein catabolic process"/>
    <property type="evidence" value="ECO:0007669"/>
    <property type="project" value="TreeGrafter"/>
</dbReference>
<dbReference type="GO" id="GO:0072344">
    <property type="term" value="P:rescue of stalled ribosome"/>
    <property type="evidence" value="ECO:0007669"/>
    <property type="project" value="TreeGrafter"/>
</dbReference>
<feature type="compositionally biased region" description="Basic and acidic residues" evidence="1">
    <location>
        <begin position="210"/>
        <end position="223"/>
    </location>
</feature>
<feature type="compositionally biased region" description="Basic residues" evidence="1">
    <location>
        <begin position="312"/>
        <end position="322"/>
    </location>
</feature>
<proteinExistence type="predicted"/>
<organism evidence="2 3">
    <name type="scientific">Microthyrium microscopicum</name>
    <dbReference type="NCBI Taxonomy" id="703497"/>
    <lineage>
        <taxon>Eukaryota</taxon>
        <taxon>Fungi</taxon>
        <taxon>Dikarya</taxon>
        <taxon>Ascomycota</taxon>
        <taxon>Pezizomycotina</taxon>
        <taxon>Dothideomycetes</taxon>
        <taxon>Dothideomycetes incertae sedis</taxon>
        <taxon>Microthyriales</taxon>
        <taxon>Microthyriaceae</taxon>
        <taxon>Microthyrium</taxon>
    </lineage>
</organism>
<feature type="compositionally biased region" description="Basic residues" evidence="1">
    <location>
        <begin position="496"/>
        <end position="516"/>
    </location>
</feature>
<evidence type="ECO:0000256" key="1">
    <source>
        <dbReference type="SAM" id="MobiDB-lite"/>
    </source>
</evidence>
<feature type="region of interest" description="Disordered" evidence="1">
    <location>
        <begin position="538"/>
        <end position="643"/>
    </location>
</feature>
<keyword evidence="3" id="KW-1185">Reference proteome</keyword>
<feature type="compositionally biased region" description="Low complexity" evidence="1">
    <location>
        <begin position="558"/>
        <end position="572"/>
    </location>
</feature>
<accession>A0A6A6UUD9</accession>
<feature type="region of interest" description="Disordered" evidence="1">
    <location>
        <begin position="464"/>
        <end position="523"/>
    </location>
</feature>
<dbReference type="GO" id="GO:1990112">
    <property type="term" value="C:RQC complex"/>
    <property type="evidence" value="ECO:0007669"/>
    <property type="project" value="TreeGrafter"/>
</dbReference>
<feature type="region of interest" description="Disordered" evidence="1">
    <location>
        <begin position="291"/>
        <end position="346"/>
    </location>
</feature>
<feature type="compositionally biased region" description="Low complexity" evidence="1">
    <location>
        <begin position="757"/>
        <end position="777"/>
    </location>
</feature>
<evidence type="ECO:0000313" key="3">
    <source>
        <dbReference type="Proteomes" id="UP000799302"/>
    </source>
</evidence>
<feature type="compositionally biased region" description="Basic and acidic residues" evidence="1">
    <location>
        <begin position="573"/>
        <end position="586"/>
    </location>
</feature>
<dbReference type="PANTHER" id="PTHR22684:SF0">
    <property type="entry name" value="RIBOSOME QUALITY CONTROL COMPLEX SUBUNIT TCF25"/>
    <property type="match status" value="1"/>
</dbReference>
<feature type="compositionally biased region" description="Low complexity" evidence="1">
    <location>
        <begin position="538"/>
        <end position="551"/>
    </location>
</feature>
<feature type="compositionally biased region" description="Basic and acidic residues" evidence="1">
    <location>
        <begin position="628"/>
        <end position="639"/>
    </location>
</feature>
<dbReference type="Proteomes" id="UP000799302">
    <property type="component" value="Unassembled WGS sequence"/>
</dbReference>
<feature type="region of interest" description="Disordered" evidence="1">
    <location>
        <begin position="381"/>
        <end position="447"/>
    </location>
</feature>
<feature type="compositionally biased region" description="Basic and acidic residues" evidence="1">
    <location>
        <begin position="323"/>
        <end position="346"/>
    </location>
</feature>
<gene>
    <name evidence="2" type="ORF">BT63DRAFT_450040</name>
</gene>
<feature type="compositionally biased region" description="Polar residues" evidence="1">
    <location>
        <begin position="150"/>
        <end position="163"/>
    </location>
</feature>